<proteinExistence type="predicted"/>
<dbReference type="Gene3D" id="3.40.50.720">
    <property type="entry name" value="NAD(P)-binding Rossmann-like Domain"/>
    <property type="match status" value="1"/>
</dbReference>
<dbReference type="InterPro" id="IPR046346">
    <property type="entry name" value="Aminoacid_DH-like_N_sf"/>
</dbReference>
<dbReference type="Proteomes" id="UP000465221">
    <property type="component" value="Unassembled WGS sequence"/>
</dbReference>
<sequence length="580" mass="65054">MGSRAYSYLVGIGVTHSIAPPMHNYIAKSLGYDWEFRAQECPSVEHAINLFRQPTFAGGVVTMPYKRTIMDHLDGLDEYATKLAACNNVYRSSDGQLRGTNTDWRGIEGCLLSASTEGKGKPAVVIGAGGACRAAIFTLHERLGCSPIYIVNRDADETAALFKETKQNYEQSLQLVHVQSVEQVQGLAAAYYIVGTVPDAEPTAPEELQVHQVLNAFLEAAVEKGVLLDMCFKPRNTRILRAGKARGWKTVEGTEVIGHQIHEQYRLWCGEEQTHAGFEGVEIFYEDLEYLAKEKGSLSNETLFAAAHEIRTMCDRHGLEVIGLQPFLFYEGLIDRAQHEQRLQKLKVWFRIAKILGTDIIQIPSNFQSDGISGDRNLIVADMIEVANLGLKETPVIRFAYENLAWGTYISTWEDMWDIVRRVDRPNFGCCLDTFNIAGRVWADPASPSGKTPNADMDLRKSIESLTKTIDVRKVFYIQVVDAERMESPLVNGHPFHVEGQPARMSWSRNARLFLYEEEKGGYLPVVKVAEAFLKGLGYRGWVSMELFSRTMADPDPTTPQTHAQRGIQAWNGLKRELIL</sequence>
<dbReference type="SUPFAM" id="SSF53223">
    <property type="entry name" value="Aminoacid dehydrogenase-like, N-terminal domain"/>
    <property type="match status" value="1"/>
</dbReference>
<dbReference type="AlphaFoldDB" id="A0A8H3SBC6"/>
<dbReference type="InterPro" id="IPR013708">
    <property type="entry name" value="Shikimate_DH-bd_N"/>
</dbReference>
<evidence type="ECO:0000259" key="2">
    <source>
        <dbReference type="Pfam" id="PF08501"/>
    </source>
</evidence>
<dbReference type="SUPFAM" id="SSF51735">
    <property type="entry name" value="NAD(P)-binding Rossmann-fold domains"/>
    <property type="match status" value="1"/>
</dbReference>
<dbReference type="PANTHER" id="PTHR12110:SF57">
    <property type="entry name" value="DIOXYGENASE, PUTATIVE-RELATED"/>
    <property type="match status" value="1"/>
</dbReference>
<dbReference type="InterPro" id="IPR013022">
    <property type="entry name" value="Xyl_isomerase-like_TIM-brl"/>
</dbReference>
<dbReference type="Gene3D" id="3.20.20.150">
    <property type="entry name" value="Divalent-metal-dependent TIM barrel enzymes"/>
    <property type="match status" value="1"/>
</dbReference>
<protein>
    <submittedName>
        <fullName evidence="3">3-dehydroshikimate dehydratase</fullName>
    </submittedName>
</protein>
<dbReference type="PANTHER" id="PTHR12110">
    <property type="entry name" value="HYDROXYPYRUVATE ISOMERASE"/>
    <property type="match status" value="1"/>
</dbReference>
<dbReference type="EMBL" id="BLKC01000126">
    <property type="protein sequence ID" value="GFF55613.1"/>
    <property type="molecule type" value="Genomic_DNA"/>
</dbReference>
<name>A0A8H3SBC6_9EURO</name>
<dbReference type="SUPFAM" id="SSF51658">
    <property type="entry name" value="Xylose isomerase-like"/>
    <property type="match status" value="1"/>
</dbReference>
<dbReference type="CDD" id="cd01065">
    <property type="entry name" value="NAD_bind_Shikimate_DH"/>
    <property type="match status" value="1"/>
</dbReference>
<feature type="domain" description="Xylose isomerase-like TIM barrel" evidence="1">
    <location>
        <begin position="276"/>
        <end position="559"/>
    </location>
</feature>
<feature type="domain" description="Shikimate dehydrogenase substrate binding N-terminal" evidence="2">
    <location>
        <begin position="9"/>
        <end position="89"/>
    </location>
</feature>
<dbReference type="GO" id="GO:0004764">
    <property type="term" value="F:shikimate 3-dehydrogenase (NADP+) activity"/>
    <property type="evidence" value="ECO:0007669"/>
    <property type="project" value="InterPro"/>
</dbReference>
<dbReference type="Gene3D" id="3.40.50.10860">
    <property type="entry name" value="Leucine Dehydrogenase, chain A, domain 1"/>
    <property type="match status" value="1"/>
</dbReference>
<gene>
    <name evidence="3" type="ORF">IFM46972_10309</name>
</gene>
<evidence type="ECO:0000313" key="3">
    <source>
        <dbReference type="EMBL" id="GFF55613.1"/>
    </source>
</evidence>
<evidence type="ECO:0000313" key="4">
    <source>
        <dbReference type="Proteomes" id="UP000465221"/>
    </source>
</evidence>
<dbReference type="InterPro" id="IPR036237">
    <property type="entry name" value="Xyl_isomerase-like_sf"/>
</dbReference>
<comment type="caution">
    <text evidence="3">The sequence shown here is derived from an EMBL/GenBank/DDBJ whole genome shotgun (WGS) entry which is preliminary data.</text>
</comment>
<organism evidence="3 4">
    <name type="scientific">Aspergillus udagawae</name>
    <dbReference type="NCBI Taxonomy" id="91492"/>
    <lineage>
        <taxon>Eukaryota</taxon>
        <taxon>Fungi</taxon>
        <taxon>Dikarya</taxon>
        <taxon>Ascomycota</taxon>
        <taxon>Pezizomycotina</taxon>
        <taxon>Eurotiomycetes</taxon>
        <taxon>Eurotiomycetidae</taxon>
        <taxon>Eurotiales</taxon>
        <taxon>Aspergillaceae</taxon>
        <taxon>Aspergillus</taxon>
        <taxon>Aspergillus subgen. Fumigati</taxon>
    </lineage>
</organism>
<dbReference type="Pfam" id="PF08501">
    <property type="entry name" value="Shikimate_dh_N"/>
    <property type="match status" value="1"/>
</dbReference>
<dbReference type="InterPro" id="IPR050312">
    <property type="entry name" value="IolE/XylAMocC-like"/>
</dbReference>
<dbReference type="Pfam" id="PF01261">
    <property type="entry name" value="AP_endonuc_2"/>
    <property type="match status" value="1"/>
</dbReference>
<reference evidence="3 4" key="1">
    <citation type="submission" date="2020-01" db="EMBL/GenBank/DDBJ databases">
        <title>Draft genome sequence of Aspergillus udagawae IFM 46972.</title>
        <authorList>
            <person name="Takahashi H."/>
            <person name="Yaguchi T."/>
        </authorList>
    </citation>
    <scope>NUCLEOTIDE SEQUENCE [LARGE SCALE GENOMIC DNA]</scope>
    <source>
        <strain evidence="3 4">IFM 46972</strain>
    </source>
</reference>
<evidence type="ECO:0000259" key="1">
    <source>
        <dbReference type="Pfam" id="PF01261"/>
    </source>
</evidence>
<dbReference type="InterPro" id="IPR036291">
    <property type="entry name" value="NAD(P)-bd_dom_sf"/>
</dbReference>
<accession>A0A8H3SBC6</accession>